<gene>
    <name evidence="2" type="ORF">HSR121_1697</name>
</gene>
<sequence length="41" mass="4784">MTERMDGHLYEIQSQMPVESRIRPDGDFDQNNSSNTHTDCQ</sequence>
<proteinExistence type="predicted"/>
<dbReference type="AlphaFoldDB" id="A0A897N014"/>
<organism evidence="2 3">
    <name type="scientific">Halapricum desulfuricans</name>
    <dbReference type="NCBI Taxonomy" id="2841257"/>
    <lineage>
        <taxon>Archaea</taxon>
        <taxon>Methanobacteriati</taxon>
        <taxon>Methanobacteriota</taxon>
        <taxon>Stenosarchaea group</taxon>
        <taxon>Halobacteria</taxon>
        <taxon>Halobacteriales</taxon>
        <taxon>Haloarculaceae</taxon>
        <taxon>Halapricum</taxon>
    </lineage>
</organism>
<evidence type="ECO:0000256" key="1">
    <source>
        <dbReference type="SAM" id="MobiDB-lite"/>
    </source>
</evidence>
<protein>
    <submittedName>
        <fullName evidence="2">Uncharacterized protein</fullName>
    </submittedName>
</protein>
<feature type="region of interest" description="Disordered" evidence="1">
    <location>
        <begin position="1"/>
        <end position="41"/>
    </location>
</feature>
<evidence type="ECO:0000313" key="3">
    <source>
        <dbReference type="Proteomes" id="UP000663525"/>
    </source>
</evidence>
<accession>A0A897N014</accession>
<reference evidence="2" key="1">
    <citation type="submission" date="2020-11" db="EMBL/GenBank/DDBJ databases">
        <title>Carbohydrate-dependent, anaerobic sulfur respiration: A novel catabolism in halophilic archaea.</title>
        <authorList>
            <person name="Sorokin D.Y."/>
            <person name="Messina E."/>
            <person name="Smedile F."/>
            <person name="La Cono V."/>
            <person name="Hallsworth J.E."/>
            <person name="Yakimov M.M."/>
        </authorList>
    </citation>
    <scope>NUCLEOTIDE SEQUENCE</scope>
    <source>
        <strain evidence="2">HSR12-1</strain>
    </source>
</reference>
<evidence type="ECO:0000313" key="2">
    <source>
        <dbReference type="EMBL" id="QSG06034.1"/>
    </source>
</evidence>
<name>A0A897N014_9EURY</name>
<dbReference type="EMBL" id="CP064787">
    <property type="protein sequence ID" value="QSG06034.1"/>
    <property type="molecule type" value="Genomic_DNA"/>
</dbReference>
<feature type="compositionally biased region" description="Polar residues" evidence="1">
    <location>
        <begin position="29"/>
        <end position="41"/>
    </location>
</feature>
<dbReference type="Proteomes" id="UP000663525">
    <property type="component" value="Chromosome"/>
</dbReference>